<evidence type="ECO:0000256" key="2">
    <source>
        <dbReference type="ARBA" id="ARBA00022741"/>
    </source>
</evidence>
<keyword evidence="6" id="KW-0804">Transcription</keyword>
<dbReference type="Proteomes" id="UP000231292">
    <property type="component" value="Unassembled WGS sequence"/>
</dbReference>
<protein>
    <recommendedName>
        <fullName evidence="6">Bifunctional ligase/repressor BirA</fullName>
    </recommendedName>
    <alternativeName>
        <fullName evidence="6">Biotin--[acetyl-CoA-carboxylase] ligase</fullName>
        <ecNumber evidence="6">6.3.4.15</ecNumber>
    </alternativeName>
    <alternativeName>
        <fullName evidence="6">Biotin--protein ligase</fullName>
    </alternativeName>
    <alternativeName>
        <fullName evidence="6">Biotin-[acetyl-CoA carboxylase] synthetase</fullName>
    </alternativeName>
</protein>
<feature type="DNA-binding region" description="H-T-H motif" evidence="6">
    <location>
        <begin position="18"/>
        <end position="37"/>
    </location>
</feature>
<keyword evidence="6" id="KW-0678">Repressor</keyword>
<evidence type="ECO:0000313" key="9">
    <source>
        <dbReference type="Proteomes" id="UP000231292"/>
    </source>
</evidence>
<keyword evidence="6" id="KW-0238">DNA-binding</keyword>
<dbReference type="InterPro" id="IPR004143">
    <property type="entry name" value="BPL_LPL_catalytic"/>
</dbReference>
<dbReference type="InterPro" id="IPR036390">
    <property type="entry name" value="WH_DNA-bd_sf"/>
</dbReference>
<reference evidence="8 9" key="1">
    <citation type="submission" date="2017-09" db="EMBL/GenBank/DDBJ databases">
        <title>Depth-based differentiation of microbial function through sediment-hosted aquifers and enrichment of novel symbionts in the deep terrestrial subsurface.</title>
        <authorList>
            <person name="Probst A.J."/>
            <person name="Ladd B."/>
            <person name="Jarett J.K."/>
            <person name="Geller-Mcgrath D.E."/>
            <person name="Sieber C.M."/>
            <person name="Emerson J.B."/>
            <person name="Anantharaman K."/>
            <person name="Thomas B.C."/>
            <person name="Malmstrom R."/>
            <person name="Stieglmeier M."/>
            <person name="Klingl A."/>
            <person name="Woyke T."/>
            <person name="Ryan C.M."/>
            <person name="Banfield J.F."/>
        </authorList>
    </citation>
    <scope>NUCLEOTIDE SEQUENCE [LARGE SCALE GENOMIC DNA]</scope>
    <source>
        <strain evidence="8">CG23_combo_of_CG06-09_8_20_14_all_41_10</strain>
    </source>
</reference>
<dbReference type="GO" id="GO:0005524">
    <property type="term" value="F:ATP binding"/>
    <property type="evidence" value="ECO:0007669"/>
    <property type="project" value="UniProtKB-UniRule"/>
</dbReference>
<dbReference type="InterPro" id="IPR045864">
    <property type="entry name" value="aa-tRNA-synth_II/BPL/LPL"/>
</dbReference>
<dbReference type="AlphaFoldDB" id="A0A2G9YJV8"/>
<comment type="similarity">
    <text evidence="6">Belongs to the biotin--protein ligase family.</text>
</comment>
<dbReference type="Pfam" id="PF08279">
    <property type="entry name" value="HTH_11"/>
    <property type="match status" value="1"/>
</dbReference>
<dbReference type="InterPro" id="IPR003142">
    <property type="entry name" value="BPL_C"/>
</dbReference>
<keyword evidence="4 6" id="KW-0092">Biotin</keyword>
<dbReference type="InterPro" id="IPR030855">
    <property type="entry name" value="Bifunct_BirA"/>
</dbReference>
<dbReference type="HAMAP" id="MF_00978">
    <property type="entry name" value="Bifunct_BirA"/>
    <property type="match status" value="1"/>
</dbReference>
<dbReference type="Gene3D" id="3.30.930.10">
    <property type="entry name" value="Bira Bifunctional Protein, Domain 2"/>
    <property type="match status" value="1"/>
</dbReference>
<dbReference type="GO" id="GO:0004077">
    <property type="term" value="F:biotin--[biotin carboxyl-carrier protein] ligase activity"/>
    <property type="evidence" value="ECO:0007669"/>
    <property type="project" value="UniProtKB-UniRule"/>
</dbReference>
<evidence type="ECO:0000256" key="3">
    <source>
        <dbReference type="ARBA" id="ARBA00022840"/>
    </source>
</evidence>
<accession>A0A2G9YJV8</accession>
<feature type="domain" description="BPL/LPL catalytic" evidence="7">
    <location>
        <begin position="76"/>
        <end position="253"/>
    </location>
</feature>
<organism evidence="8 9">
    <name type="scientific">Candidatus Sherwoodlollariibacterium unditelluris</name>
    <dbReference type="NCBI Taxonomy" id="1974757"/>
    <lineage>
        <taxon>Bacteria</taxon>
        <taxon>Pseudomonadati</taxon>
        <taxon>Candidatus Omnitrophota</taxon>
        <taxon>Candidatus Sherwoodlollariibacterium</taxon>
    </lineage>
</organism>
<dbReference type="EC" id="6.3.4.15" evidence="6"/>
<dbReference type="GO" id="GO:0003677">
    <property type="term" value="F:DNA binding"/>
    <property type="evidence" value="ECO:0007669"/>
    <property type="project" value="UniProtKB-UniRule"/>
</dbReference>
<evidence type="ECO:0000256" key="6">
    <source>
        <dbReference type="HAMAP-Rule" id="MF_00978"/>
    </source>
</evidence>
<dbReference type="InterPro" id="IPR004408">
    <property type="entry name" value="Biotin_CoA_COase_ligase"/>
</dbReference>
<comment type="caution">
    <text evidence="6">Lacks conserved residue(s) required for the propagation of feature annotation.</text>
</comment>
<comment type="function">
    <text evidence="6">Acts both as a biotin--[acetyl-CoA-carboxylase] ligase and a repressor.</text>
</comment>
<dbReference type="SUPFAM" id="SSF55681">
    <property type="entry name" value="Class II aaRS and biotin synthetases"/>
    <property type="match status" value="1"/>
</dbReference>
<dbReference type="CDD" id="cd16442">
    <property type="entry name" value="BPL"/>
    <property type="match status" value="1"/>
</dbReference>
<name>A0A2G9YJV8_9BACT</name>
<dbReference type="Gene3D" id="1.10.10.10">
    <property type="entry name" value="Winged helix-like DNA-binding domain superfamily/Winged helix DNA-binding domain"/>
    <property type="match status" value="1"/>
</dbReference>
<keyword evidence="6" id="KW-0805">Transcription regulation</keyword>
<keyword evidence="1 6" id="KW-0436">Ligase</keyword>
<comment type="caution">
    <text evidence="8">The sequence shown here is derived from an EMBL/GenBank/DDBJ whole genome shotgun (WGS) entry which is preliminary data.</text>
</comment>
<dbReference type="GO" id="GO:0006355">
    <property type="term" value="P:regulation of DNA-templated transcription"/>
    <property type="evidence" value="ECO:0007669"/>
    <property type="project" value="UniProtKB-UniRule"/>
</dbReference>
<dbReference type="SUPFAM" id="SSF50037">
    <property type="entry name" value="C-terminal domain of transcriptional repressors"/>
    <property type="match status" value="1"/>
</dbReference>
<sequence length="318" mass="35619">MEEKIIELLKKKRDYLSGEEISSQLRISRQALWRHIQSLKDLGYDIAAVPHLGYRLESSPDKLFDFEVKYGLNTKILGRKILYFDSLSSTMDMAAQLGMNGASEGTVILAEAQTKGRGRLGRAWFSPKRKGLYLSLILRPVILPTQASILTLLSAVSICEALKQTTGLVPQIKWPNDILINNKKLGGILTQIIAETDKINFVIIGIGINVNNDKKSLILGATSLREQKKERVNRTILLQEILRKLEANYLSLIKSGSNSIIDKWRQHNITLGRRVKVYCQNREIEGEAIDIDADGGLLVRKDSGLTEKVISGDVVHCR</sequence>
<dbReference type="Gene3D" id="2.30.30.100">
    <property type="match status" value="1"/>
</dbReference>
<dbReference type="GO" id="GO:0005737">
    <property type="term" value="C:cytoplasm"/>
    <property type="evidence" value="ECO:0007669"/>
    <property type="project" value="TreeGrafter"/>
</dbReference>
<evidence type="ECO:0000256" key="5">
    <source>
        <dbReference type="ARBA" id="ARBA00047846"/>
    </source>
</evidence>
<dbReference type="SUPFAM" id="SSF46785">
    <property type="entry name" value="Winged helix' DNA-binding domain"/>
    <property type="match status" value="1"/>
</dbReference>
<evidence type="ECO:0000259" key="7">
    <source>
        <dbReference type="PROSITE" id="PS51733"/>
    </source>
</evidence>
<dbReference type="PANTHER" id="PTHR12835:SF5">
    <property type="entry name" value="BIOTIN--PROTEIN LIGASE"/>
    <property type="match status" value="1"/>
</dbReference>
<keyword evidence="2 6" id="KW-0547">Nucleotide-binding</keyword>
<evidence type="ECO:0000313" key="8">
    <source>
        <dbReference type="EMBL" id="PIP19504.1"/>
    </source>
</evidence>
<feature type="binding site" evidence="6">
    <location>
        <begin position="117"/>
        <end position="119"/>
    </location>
    <ligand>
        <name>biotin</name>
        <dbReference type="ChEBI" id="CHEBI:57586"/>
    </ligand>
</feature>
<dbReference type="PANTHER" id="PTHR12835">
    <property type="entry name" value="BIOTIN PROTEIN LIGASE"/>
    <property type="match status" value="1"/>
</dbReference>
<dbReference type="Pfam" id="PF03099">
    <property type="entry name" value="BPL_LplA_LipB"/>
    <property type="match status" value="1"/>
</dbReference>
<dbReference type="InterPro" id="IPR013196">
    <property type="entry name" value="HTH_11"/>
</dbReference>
<dbReference type="EMBL" id="PCRK01000055">
    <property type="protein sequence ID" value="PIP19504.1"/>
    <property type="molecule type" value="Genomic_DNA"/>
</dbReference>
<gene>
    <name evidence="6" type="primary">birA</name>
    <name evidence="8" type="ORF">COX41_02490</name>
</gene>
<dbReference type="NCBIfam" id="TIGR00121">
    <property type="entry name" value="birA_ligase"/>
    <property type="match status" value="1"/>
</dbReference>
<feature type="binding site" evidence="6">
    <location>
        <position position="113"/>
    </location>
    <ligand>
        <name>biotin</name>
        <dbReference type="ChEBI" id="CHEBI:57586"/>
    </ligand>
</feature>
<keyword evidence="3 6" id="KW-0067">ATP-binding</keyword>
<comment type="catalytic activity">
    <reaction evidence="5 6">
        <text>biotin + L-lysyl-[protein] + ATP = N(6)-biotinyl-L-lysyl-[protein] + AMP + diphosphate + H(+)</text>
        <dbReference type="Rhea" id="RHEA:11756"/>
        <dbReference type="Rhea" id="RHEA-COMP:9752"/>
        <dbReference type="Rhea" id="RHEA-COMP:10505"/>
        <dbReference type="ChEBI" id="CHEBI:15378"/>
        <dbReference type="ChEBI" id="CHEBI:29969"/>
        <dbReference type="ChEBI" id="CHEBI:30616"/>
        <dbReference type="ChEBI" id="CHEBI:33019"/>
        <dbReference type="ChEBI" id="CHEBI:57586"/>
        <dbReference type="ChEBI" id="CHEBI:83144"/>
        <dbReference type="ChEBI" id="CHEBI:456215"/>
        <dbReference type="EC" id="6.3.4.15"/>
    </reaction>
</comment>
<evidence type="ECO:0000256" key="4">
    <source>
        <dbReference type="ARBA" id="ARBA00023267"/>
    </source>
</evidence>
<evidence type="ECO:0000256" key="1">
    <source>
        <dbReference type="ARBA" id="ARBA00022598"/>
    </source>
</evidence>
<proteinExistence type="inferred from homology"/>
<dbReference type="InterPro" id="IPR036388">
    <property type="entry name" value="WH-like_DNA-bd_sf"/>
</dbReference>
<dbReference type="PROSITE" id="PS51733">
    <property type="entry name" value="BPL_LPL_CATALYTIC"/>
    <property type="match status" value="1"/>
</dbReference>
<feature type="binding site" evidence="6">
    <location>
        <position position="184"/>
    </location>
    <ligand>
        <name>biotin</name>
        <dbReference type="ChEBI" id="CHEBI:57586"/>
    </ligand>
</feature>
<dbReference type="Pfam" id="PF02237">
    <property type="entry name" value="BPL_C"/>
    <property type="match status" value="1"/>
</dbReference>
<dbReference type="InterPro" id="IPR008988">
    <property type="entry name" value="Transcriptional_repressor_C"/>
</dbReference>